<evidence type="ECO:0000256" key="13">
    <source>
        <dbReference type="HAMAP-Rule" id="MF_00365"/>
    </source>
</evidence>
<gene>
    <name evidence="13 16" type="primary">recF</name>
    <name evidence="16" type="ORF">SHTP_0003</name>
</gene>
<dbReference type="NCBIfam" id="TIGR00611">
    <property type="entry name" value="recf"/>
    <property type="match status" value="1"/>
</dbReference>
<evidence type="ECO:0000256" key="14">
    <source>
        <dbReference type="RuleBase" id="RU000578"/>
    </source>
</evidence>
<dbReference type="PANTHER" id="PTHR32182:SF0">
    <property type="entry name" value="DNA REPLICATION AND REPAIR PROTEIN RECF"/>
    <property type="match status" value="1"/>
</dbReference>
<feature type="domain" description="RecF/RecN/SMC N-terminal" evidence="15">
    <location>
        <begin position="2"/>
        <end position="353"/>
    </location>
</feature>
<keyword evidence="7 13" id="KW-0227">DNA damage</keyword>
<evidence type="ECO:0000256" key="6">
    <source>
        <dbReference type="ARBA" id="ARBA00022741"/>
    </source>
</evidence>
<evidence type="ECO:0000259" key="15">
    <source>
        <dbReference type="Pfam" id="PF02463"/>
    </source>
</evidence>
<dbReference type="InterPro" id="IPR027417">
    <property type="entry name" value="P-loop_NTPase"/>
</dbReference>
<dbReference type="InterPro" id="IPR018078">
    <property type="entry name" value="DNA-binding_RecF_CS"/>
</dbReference>
<dbReference type="InterPro" id="IPR001238">
    <property type="entry name" value="DNA-binding_RecF"/>
</dbReference>
<dbReference type="PROSITE" id="PS00618">
    <property type="entry name" value="RECF_2"/>
    <property type="match status" value="1"/>
</dbReference>
<dbReference type="PROSITE" id="PS00617">
    <property type="entry name" value="RECF_1"/>
    <property type="match status" value="1"/>
</dbReference>
<dbReference type="Gene3D" id="3.40.50.300">
    <property type="entry name" value="P-loop containing nucleotide triphosphate hydrolases"/>
    <property type="match status" value="1"/>
</dbReference>
<dbReference type="GO" id="GO:0003697">
    <property type="term" value="F:single-stranded DNA binding"/>
    <property type="evidence" value="ECO:0007669"/>
    <property type="project" value="UniProtKB-UniRule"/>
</dbReference>
<keyword evidence="9 13" id="KW-0238">DNA-binding</keyword>
<dbReference type="Proteomes" id="UP000218067">
    <property type="component" value="Chromosome"/>
</dbReference>
<dbReference type="GO" id="GO:0000731">
    <property type="term" value="P:DNA synthesis involved in DNA repair"/>
    <property type="evidence" value="ECO:0007669"/>
    <property type="project" value="TreeGrafter"/>
</dbReference>
<organism evidence="16 17">
    <name type="scientific">Mycobacterium ulcerans subsp. shinshuense</name>
    <dbReference type="NCBI Taxonomy" id="1124626"/>
    <lineage>
        <taxon>Bacteria</taxon>
        <taxon>Bacillati</taxon>
        <taxon>Actinomycetota</taxon>
        <taxon>Actinomycetes</taxon>
        <taxon>Mycobacteriales</taxon>
        <taxon>Mycobacteriaceae</taxon>
        <taxon>Mycobacterium</taxon>
        <taxon>Mycobacterium ulcerans group</taxon>
    </lineage>
</organism>
<comment type="function">
    <text evidence="12 13 14">The RecF protein is involved in DNA metabolism; it is required for DNA replication and normal SOS inducibility. RecF binds preferentially to single-stranded, linear DNA. It also seems to bind ATP.</text>
</comment>
<evidence type="ECO:0000256" key="7">
    <source>
        <dbReference type="ARBA" id="ARBA00022763"/>
    </source>
</evidence>
<sequence>MYVRHLGLRDFRSWAHADLELGPGRTVFVGPNGFGKTNIIEALWYSATLGSHRVGTDAPLIRAGADRAVISTIVVNDGRECAVDLEIAAGRANKARLNRSPVRSTREVIGVLRAVLFAPEDLALVRGDPADRRRYLDDLATLRRPTIAGVRADYNKVLRQRTALLKSVSGARFRGDRGALDTLDVWDSRLAQHGAELMAARVDLVRLLAPEVEKAYQLLAPESRSAAIAYRASMDAFVAADDAAPDRVTLEEGLLAALAARRDAELERGVCLVGPHRDDLELRLGDQPAKGFASHGESWSMAVALRLAAFALLRADGSEPVLLLDDVFAELDAARRTALARVAESAEQVLVTAAVLEDIPSGWDARKVHIDLRDSADGRVSAVQS</sequence>
<evidence type="ECO:0000313" key="16">
    <source>
        <dbReference type="EMBL" id="BAV39426.1"/>
    </source>
</evidence>
<comment type="subcellular location">
    <subcellularLocation>
        <location evidence="1 13 14">Cytoplasm</location>
    </subcellularLocation>
</comment>
<dbReference type="CDD" id="cd03242">
    <property type="entry name" value="ABC_RecF"/>
    <property type="match status" value="1"/>
</dbReference>
<dbReference type="GO" id="GO:0005737">
    <property type="term" value="C:cytoplasm"/>
    <property type="evidence" value="ECO:0007669"/>
    <property type="project" value="UniProtKB-SubCell"/>
</dbReference>
<keyword evidence="11 13" id="KW-0742">SOS response</keyword>
<keyword evidence="4 13" id="KW-0963">Cytoplasm</keyword>
<evidence type="ECO:0000256" key="8">
    <source>
        <dbReference type="ARBA" id="ARBA00022840"/>
    </source>
</evidence>
<evidence type="ECO:0000256" key="1">
    <source>
        <dbReference type="ARBA" id="ARBA00004496"/>
    </source>
</evidence>
<accession>A0A1B4XX96</accession>
<dbReference type="AlphaFoldDB" id="A0A1B4XX96"/>
<dbReference type="GO" id="GO:0006260">
    <property type="term" value="P:DNA replication"/>
    <property type="evidence" value="ECO:0007669"/>
    <property type="project" value="UniProtKB-UniRule"/>
</dbReference>
<dbReference type="SUPFAM" id="SSF52540">
    <property type="entry name" value="P-loop containing nucleoside triphosphate hydrolases"/>
    <property type="match status" value="1"/>
</dbReference>
<dbReference type="GO" id="GO:0005524">
    <property type="term" value="F:ATP binding"/>
    <property type="evidence" value="ECO:0007669"/>
    <property type="project" value="UniProtKB-UniRule"/>
</dbReference>
<evidence type="ECO:0000256" key="5">
    <source>
        <dbReference type="ARBA" id="ARBA00022705"/>
    </source>
</evidence>
<feature type="binding site" evidence="13">
    <location>
        <begin position="30"/>
        <end position="37"/>
    </location>
    <ligand>
        <name>ATP</name>
        <dbReference type="ChEBI" id="CHEBI:30616"/>
    </ligand>
</feature>
<dbReference type="GO" id="GO:0009432">
    <property type="term" value="P:SOS response"/>
    <property type="evidence" value="ECO:0007669"/>
    <property type="project" value="UniProtKB-UniRule"/>
</dbReference>
<comment type="similarity">
    <text evidence="2 13 14">Belongs to the RecF family.</text>
</comment>
<dbReference type="Gene3D" id="1.20.1050.90">
    <property type="entry name" value="RecF/RecN/SMC, N-terminal domain"/>
    <property type="match status" value="1"/>
</dbReference>
<dbReference type="Pfam" id="PF02463">
    <property type="entry name" value="SMC_N"/>
    <property type="match status" value="1"/>
</dbReference>
<keyword evidence="8 13" id="KW-0067">ATP-binding</keyword>
<evidence type="ECO:0000256" key="11">
    <source>
        <dbReference type="ARBA" id="ARBA00023236"/>
    </source>
</evidence>
<dbReference type="EMBL" id="AP017624">
    <property type="protein sequence ID" value="BAV39426.1"/>
    <property type="molecule type" value="Genomic_DNA"/>
</dbReference>
<evidence type="ECO:0000256" key="10">
    <source>
        <dbReference type="ARBA" id="ARBA00023204"/>
    </source>
</evidence>
<keyword evidence="10 13" id="KW-0234">DNA repair</keyword>
<evidence type="ECO:0000256" key="12">
    <source>
        <dbReference type="ARBA" id="ARBA00025401"/>
    </source>
</evidence>
<evidence type="ECO:0000256" key="4">
    <source>
        <dbReference type="ARBA" id="ARBA00022490"/>
    </source>
</evidence>
<dbReference type="InterPro" id="IPR042174">
    <property type="entry name" value="RecF_2"/>
</dbReference>
<dbReference type="GeneID" id="93434688"/>
<dbReference type="PANTHER" id="PTHR32182">
    <property type="entry name" value="DNA REPLICATION AND REPAIR PROTEIN RECF"/>
    <property type="match status" value="1"/>
</dbReference>
<keyword evidence="5 13" id="KW-0235">DNA replication</keyword>
<protein>
    <recommendedName>
        <fullName evidence="3 13">DNA replication and repair protein RecF</fullName>
    </recommendedName>
</protein>
<dbReference type="HAMAP" id="MF_00365">
    <property type="entry name" value="RecF"/>
    <property type="match status" value="1"/>
</dbReference>
<evidence type="ECO:0000256" key="3">
    <source>
        <dbReference type="ARBA" id="ARBA00020170"/>
    </source>
</evidence>
<dbReference type="RefSeq" id="WP_096369407.1">
    <property type="nucleotide sequence ID" value="NZ_AP017624.1"/>
</dbReference>
<name>A0A1B4XX96_MYCUL</name>
<dbReference type="GO" id="GO:0006302">
    <property type="term" value="P:double-strand break repair"/>
    <property type="evidence" value="ECO:0007669"/>
    <property type="project" value="TreeGrafter"/>
</dbReference>
<keyword evidence="6 13" id="KW-0547">Nucleotide-binding</keyword>
<proteinExistence type="inferred from homology"/>
<evidence type="ECO:0000256" key="9">
    <source>
        <dbReference type="ARBA" id="ARBA00023125"/>
    </source>
</evidence>
<evidence type="ECO:0000256" key="2">
    <source>
        <dbReference type="ARBA" id="ARBA00008016"/>
    </source>
</evidence>
<dbReference type="InterPro" id="IPR003395">
    <property type="entry name" value="RecF/RecN/SMC_N"/>
</dbReference>
<evidence type="ECO:0000313" key="17">
    <source>
        <dbReference type="Proteomes" id="UP000218067"/>
    </source>
</evidence>
<reference evidence="16 17" key="1">
    <citation type="submission" date="2016-08" db="EMBL/GenBank/DDBJ databases">
        <title>Complete genome sequence of Mycobacterium shinshuense, a subspecies of M. ulcerans.</title>
        <authorList>
            <person name="Yoshida M."/>
            <person name="Ogura Y."/>
            <person name="Hayashi T."/>
            <person name="Hoshino Y."/>
        </authorList>
    </citation>
    <scope>NUCLEOTIDE SEQUENCE [LARGE SCALE GENOMIC DNA]</scope>
    <source>
        <strain evidence="17">ATCC 33728</strain>
    </source>
</reference>